<gene>
    <name evidence="3" type="ORF">J7T54_005789</name>
</gene>
<keyword evidence="4" id="KW-1185">Reference proteome</keyword>
<accession>A0A9P9XYN6</accession>
<evidence type="ECO:0000313" key="3">
    <source>
        <dbReference type="EMBL" id="KAI6779759.1"/>
    </source>
</evidence>
<reference evidence="3" key="1">
    <citation type="journal article" date="2021" name="J Fungi (Basel)">
        <title>Genomic and Metabolomic Analyses of the Marine Fungus Emericellopsis cladophorae: Insights into Saltwater Adaptability Mechanisms and Its Biosynthetic Potential.</title>
        <authorList>
            <person name="Goncalves M.F.M."/>
            <person name="Hilario S."/>
            <person name="Van de Peer Y."/>
            <person name="Esteves A.C."/>
            <person name="Alves A."/>
        </authorList>
    </citation>
    <scope>NUCLEOTIDE SEQUENCE</scope>
    <source>
        <strain evidence="3">MUM 19.33</strain>
    </source>
</reference>
<feature type="compositionally biased region" description="Basic and acidic residues" evidence="1">
    <location>
        <begin position="335"/>
        <end position="355"/>
    </location>
</feature>
<dbReference type="Pfam" id="PF24864">
    <property type="entry name" value="DUF7730"/>
    <property type="match status" value="1"/>
</dbReference>
<protein>
    <recommendedName>
        <fullName evidence="2">DUF7730 domain-containing protein</fullName>
    </recommendedName>
</protein>
<feature type="region of interest" description="Disordered" evidence="1">
    <location>
        <begin position="333"/>
        <end position="355"/>
    </location>
</feature>
<name>A0A9P9XYN6_9HYPO</name>
<dbReference type="PANTHER" id="PTHR42085">
    <property type="entry name" value="F-BOX DOMAIN-CONTAINING PROTEIN"/>
    <property type="match status" value="1"/>
</dbReference>
<comment type="caution">
    <text evidence="3">The sequence shown here is derived from an EMBL/GenBank/DDBJ whole genome shotgun (WGS) entry which is preliminary data.</text>
</comment>
<evidence type="ECO:0000313" key="4">
    <source>
        <dbReference type="Proteomes" id="UP001055219"/>
    </source>
</evidence>
<evidence type="ECO:0000259" key="2">
    <source>
        <dbReference type="Pfam" id="PF24864"/>
    </source>
</evidence>
<evidence type="ECO:0000256" key="1">
    <source>
        <dbReference type="SAM" id="MobiDB-lite"/>
    </source>
</evidence>
<feature type="domain" description="DUF7730" evidence="2">
    <location>
        <begin position="18"/>
        <end position="106"/>
    </location>
</feature>
<proteinExistence type="predicted"/>
<organism evidence="3 4">
    <name type="scientific">Emericellopsis cladophorae</name>
    <dbReference type="NCBI Taxonomy" id="2686198"/>
    <lineage>
        <taxon>Eukaryota</taxon>
        <taxon>Fungi</taxon>
        <taxon>Dikarya</taxon>
        <taxon>Ascomycota</taxon>
        <taxon>Pezizomycotina</taxon>
        <taxon>Sordariomycetes</taxon>
        <taxon>Hypocreomycetidae</taxon>
        <taxon>Hypocreales</taxon>
        <taxon>Bionectriaceae</taxon>
        <taxon>Emericellopsis</taxon>
    </lineage>
</organism>
<sequence length="355" mass="41000">MNNAFTPWAAPPPVIFPFLRLPAEVRNMIYEHVFILDVHIELAIRDDNATHLSASSPYKCHCAQHADERKAVSHHFLALLEACRLTKREAAPILYGKNVFCFGDWRVWKPGNLAIAHRTLQRIGATNLNFIKAIALHVDALPSVIARDYTVPPGTWPAWRIPAPYPQGDLVRYIAAMCPRIDTIYLGHIDRLTAWVNLLDMQHHEVGIRTANMELILHLFKATTKWLKPTGSTIRIVIGCYAPRPPGHIVTPLNPYEWPTYLAEWQDRFDFIDMDWVHEEEEYGDEEEEWVELERDELEEYMTNEHVNVDQRFKRAALEAGWEILPRGRLFVEPMGKKPRPESDPVKRPENGHDS</sequence>
<dbReference type="OrthoDB" id="62952at2759"/>
<dbReference type="AlphaFoldDB" id="A0A9P9XYN6"/>
<reference evidence="3" key="2">
    <citation type="submission" date="2022-07" db="EMBL/GenBank/DDBJ databases">
        <authorList>
            <person name="Goncalves M.F.M."/>
            <person name="Hilario S."/>
            <person name="Van De Peer Y."/>
            <person name="Esteves A.C."/>
            <person name="Alves A."/>
        </authorList>
    </citation>
    <scope>NUCLEOTIDE SEQUENCE</scope>
    <source>
        <strain evidence="3">MUM 19.33</strain>
    </source>
</reference>
<dbReference type="PANTHER" id="PTHR42085:SF2">
    <property type="entry name" value="F-BOX DOMAIN-CONTAINING PROTEIN"/>
    <property type="match status" value="1"/>
</dbReference>
<dbReference type="EMBL" id="JAGIXG020000042">
    <property type="protein sequence ID" value="KAI6779759.1"/>
    <property type="molecule type" value="Genomic_DNA"/>
</dbReference>
<dbReference type="InterPro" id="IPR056632">
    <property type="entry name" value="DUF7730"/>
</dbReference>
<dbReference type="Proteomes" id="UP001055219">
    <property type="component" value="Unassembled WGS sequence"/>
</dbReference>
<dbReference type="GeneID" id="75832272"/>
<dbReference type="InterPro" id="IPR038883">
    <property type="entry name" value="AN11006-like"/>
</dbReference>
<dbReference type="RefSeq" id="XP_051360615.1">
    <property type="nucleotide sequence ID" value="XM_051508328.1"/>
</dbReference>